<sequence length="159" mass="18630">MLSFCVYFLGFSSGFRYIVFTNRRLIRCLFYPEYKVGVLGNEPLNRSYLIVNRTGSNWSEAQKILVGPLSSTLSEYENKSVYVFETQLRRIIDVRKNKFDGMKWDGKSITSKLILGIKDMSKIVIFLWPEGHFEFCLYNPEDSLDVYNHLQQIISQNNK</sequence>
<reference evidence="1" key="1">
    <citation type="submission" date="2019-08" db="EMBL/GenBank/DDBJ databases">
        <authorList>
            <person name="Kucharzyk K."/>
            <person name="Murdoch R.W."/>
            <person name="Higgins S."/>
            <person name="Loffler F."/>
        </authorList>
    </citation>
    <scope>NUCLEOTIDE SEQUENCE</scope>
</reference>
<proteinExistence type="predicted"/>
<protein>
    <submittedName>
        <fullName evidence="1">Uncharacterized protein</fullName>
    </submittedName>
</protein>
<dbReference type="AlphaFoldDB" id="A0A645F4U0"/>
<accession>A0A645F4U0</accession>
<dbReference type="EMBL" id="VSSQ01054723">
    <property type="protein sequence ID" value="MPN08646.1"/>
    <property type="molecule type" value="Genomic_DNA"/>
</dbReference>
<name>A0A645F4U0_9ZZZZ</name>
<gene>
    <name evidence="1" type="ORF">SDC9_155931</name>
</gene>
<organism evidence="1">
    <name type="scientific">bioreactor metagenome</name>
    <dbReference type="NCBI Taxonomy" id="1076179"/>
    <lineage>
        <taxon>unclassified sequences</taxon>
        <taxon>metagenomes</taxon>
        <taxon>ecological metagenomes</taxon>
    </lineage>
</organism>
<comment type="caution">
    <text evidence="1">The sequence shown here is derived from an EMBL/GenBank/DDBJ whole genome shotgun (WGS) entry which is preliminary data.</text>
</comment>
<evidence type="ECO:0000313" key="1">
    <source>
        <dbReference type="EMBL" id="MPN08646.1"/>
    </source>
</evidence>